<evidence type="ECO:0000313" key="3">
    <source>
        <dbReference type="Proteomes" id="UP000019114"/>
    </source>
</evidence>
<keyword evidence="1" id="KW-0812">Transmembrane</keyword>
<organism evidence="2 3">
    <name type="scientific">Plasmodium falciparum NF135/5.C10</name>
    <dbReference type="NCBI Taxonomy" id="1036726"/>
    <lineage>
        <taxon>Eukaryota</taxon>
        <taxon>Sar</taxon>
        <taxon>Alveolata</taxon>
        <taxon>Apicomplexa</taxon>
        <taxon>Aconoidasida</taxon>
        <taxon>Haemosporida</taxon>
        <taxon>Plasmodiidae</taxon>
        <taxon>Plasmodium</taxon>
        <taxon>Plasmodium (Laverania)</taxon>
    </lineage>
</organism>
<protein>
    <submittedName>
        <fullName evidence="2">Uncharacterized protein</fullName>
    </submittedName>
</protein>
<keyword evidence="1" id="KW-1133">Transmembrane helix</keyword>
<accession>W4II26</accession>
<name>W4II26_PLAFA</name>
<sequence length="62" mass="7296">MYGIYIKVLNIIKICLFYLLNSVLICFFVAINKIVLMISNFAPMGTMFRFHKNKNNMIITFL</sequence>
<reference evidence="2 3" key="2">
    <citation type="submission" date="2013-02" db="EMBL/GenBank/DDBJ databases">
        <title>The Genome Sequence of Plasmodium falciparum NF135/5.C10.</title>
        <authorList>
            <consortium name="The Broad Institute Genome Sequencing Platform"/>
            <consortium name="The Broad Institute Genome Sequencing Center for Infectious Disease"/>
            <person name="Neafsey D."/>
            <person name="Cheeseman I."/>
            <person name="Volkman S."/>
            <person name="Adams J."/>
            <person name="Walker B."/>
            <person name="Young S.K."/>
            <person name="Zeng Q."/>
            <person name="Gargeya S."/>
            <person name="Fitzgerald M."/>
            <person name="Haas B."/>
            <person name="Abouelleil A."/>
            <person name="Alvarado L."/>
            <person name="Arachchi H.M."/>
            <person name="Berlin A.M."/>
            <person name="Chapman S.B."/>
            <person name="Dewar J."/>
            <person name="Goldberg J."/>
            <person name="Griggs A."/>
            <person name="Gujja S."/>
            <person name="Hansen M."/>
            <person name="Howarth C."/>
            <person name="Imamovic A."/>
            <person name="Larimer J."/>
            <person name="McCowan C."/>
            <person name="Murphy C."/>
            <person name="Neiman D."/>
            <person name="Pearson M."/>
            <person name="Priest M."/>
            <person name="Roberts A."/>
            <person name="Saif S."/>
            <person name="Shea T."/>
            <person name="Sisk P."/>
            <person name="Sykes S."/>
            <person name="Wortman J."/>
            <person name="Nusbaum C."/>
            <person name="Birren B."/>
        </authorList>
    </citation>
    <scope>NUCLEOTIDE SEQUENCE [LARGE SCALE GENOMIC DNA]</scope>
    <source>
        <strain evidence="2 3">NF135/5.C10</strain>
    </source>
</reference>
<gene>
    <name evidence="2" type="ORF">PFNF135_02275</name>
</gene>
<reference evidence="2 3" key="1">
    <citation type="submission" date="2013-02" db="EMBL/GenBank/DDBJ databases">
        <title>The Genome Annotation of Plasmodium falciparum NF135/5.C10.</title>
        <authorList>
            <consortium name="The Broad Institute Genome Sequencing Platform"/>
            <consortium name="The Broad Institute Genome Sequencing Center for Infectious Disease"/>
            <person name="Neafsey D."/>
            <person name="Hoffman S."/>
            <person name="Volkman S."/>
            <person name="Rosenthal P."/>
            <person name="Walker B."/>
            <person name="Young S.K."/>
            <person name="Zeng Q."/>
            <person name="Gargeya S."/>
            <person name="Fitzgerald M."/>
            <person name="Haas B."/>
            <person name="Abouelleil A."/>
            <person name="Allen A.W."/>
            <person name="Alvarado L."/>
            <person name="Arachchi H.M."/>
            <person name="Berlin A.M."/>
            <person name="Chapman S.B."/>
            <person name="Gainer-Dewar J."/>
            <person name="Goldberg J."/>
            <person name="Griggs A."/>
            <person name="Gujja S."/>
            <person name="Hansen M."/>
            <person name="Howarth C."/>
            <person name="Imamovic A."/>
            <person name="Ireland A."/>
            <person name="Larimer J."/>
            <person name="McCowan C."/>
            <person name="Murphy C."/>
            <person name="Pearson M."/>
            <person name="Poon T.W."/>
            <person name="Priest M."/>
            <person name="Roberts A."/>
            <person name="Saif S."/>
            <person name="Shea T."/>
            <person name="Sisk P."/>
            <person name="Sykes S."/>
            <person name="Wortman J."/>
            <person name="Nusbaum C."/>
            <person name="Birren B."/>
        </authorList>
    </citation>
    <scope>NUCLEOTIDE SEQUENCE [LARGE SCALE GENOMIC DNA]</scope>
    <source>
        <strain evidence="2 3">NF135/5.C10</strain>
    </source>
</reference>
<proteinExistence type="predicted"/>
<dbReference type="Proteomes" id="UP000019114">
    <property type="component" value="Unassembled WGS sequence"/>
</dbReference>
<dbReference type="AlphaFoldDB" id="W4II26"/>
<evidence type="ECO:0000256" key="1">
    <source>
        <dbReference type="SAM" id="Phobius"/>
    </source>
</evidence>
<evidence type="ECO:0000313" key="2">
    <source>
        <dbReference type="EMBL" id="ETW43363.1"/>
    </source>
</evidence>
<dbReference type="EMBL" id="KI926044">
    <property type="protein sequence ID" value="ETW43363.1"/>
    <property type="molecule type" value="Genomic_DNA"/>
</dbReference>
<feature type="transmembrane region" description="Helical" evidence="1">
    <location>
        <begin position="16"/>
        <end position="42"/>
    </location>
</feature>
<keyword evidence="1" id="KW-0472">Membrane</keyword>